<dbReference type="Pfam" id="PF07859">
    <property type="entry name" value="Abhydrolase_3"/>
    <property type="match status" value="1"/>
</dbReference>
<accession>A0A061E1Q2</accession>
<dbReference type="InterPro" id="IPR029058">
    <property type="entry name" value="AB_hydrolase_fold"/>
</dbReference>
<reference evidence="3 4" key="1">
    <citation type="journal article" date="2013" name="Genome Biol.">
        <title>The genome sequence of the most widely cultivated cacao type and its use to identify candidate genes regulating pod color.</title>
        <authorList>
            <person name="Motamayor J.C."/>
            <person name="Mockaitis K."/>
            <person name="Schmutz J."/>
            <person name="Haiminen N."/>
            <person name="Iii D.L."/>
            <person name="Cornejo O."/>
            <person name="Findley S.D."/>
            <person name="Zheng P."/>
            <person name="Utro F."/>
            <person name="Royaert S."/>
            <person name="Saski C."/>
            <person name="Jenkins J."/>
            <person name="Podicheti R."/>
            <person name="Zhao M."/>
            <person name="Scheffler B.E."/>
            <person name="Stack J.C."/>
            <person name="Feltus F.A."/>
            <person name="Mustiga G.M."/>
            <person name="Amores F."/>
            <person name="Phillips W."/>
            <person name="Marelli J.P."/>
            <person name="May G.D."/>
            <person name="Shapiro H."/>
            <person name="Ma J."/>
            <person name="Bustamante C.D."/>
            <person name="Schnell R.J."/>
            <person name="Main D."/>
            <person name="Gilbert D."/>
            <person name="Parida L."/>
            <person name="Kuhn D.N."/>
        </authorList>
    </citation>
    <scope>NUCLEOTIDE SEQUENCE [LARGE SCALE GENOMIC DNA]</scope>
    <source>
        <strain evidence="4">cv. Matina 1-6</strain>
    </source>
</reference>
<sequence length="319" mass="35829">MSRFDPYQHLGIRPNPDGTFTRLSNFPNTEANRAVIPGLPTVSKDVTINDETKVWARIFLPAKLPSNDNTVARLPILMYFHGGGFIFYSAANVLTHQACSALSSEIPAVVISVDHRLAPEHKLPAQYEDAVDTILWVKKQVLDPNGEQWVRDYGDFARCYLGGRGSGGNIAFHAALRALNNDIKPLKINGIFLNQPMFGGKQRLPSELKYATDQVIPLPVLDLLWEFALPKGTDRDHRFCNPTEDVPYMSKVSSIIRRCLVIGFSIDPMFDRIQALVGTLVKYGVQVEAQFDEQGFRDVDLVDFRRSQALLNIIQEFII</sequence>
<keyword evidence="4" id="KW-1185">Reference proteome</keyword>
<comment type="similarity">
    <text evidence="1">Belongs to the 'GDXG' lipolytic enzyme family.</text>
</comment>
<evidence type="ECO:0000313" key="3">
    <source>
        <dbReference type="EMBL" id="EOX96153.1"/>
    </source>
</evidence>
<dbReference type="HOGENOM" id="CLU_012494_22_1_1"/>
<evidence type="ECO:0000259" key="2">
    <source>
        <dbReference type="Pfam" id="PF07859"/>
    </source>
</evidence>
<dbReference type="EMBL" id="CM001879">
    <property type="protein sequence ID" value="EOX96153.1"/>
    <property type="molecule type" value="Genomic_DNA"/>
</dbReference>
<proteinExistence type="inferred from homology"/>
<dbReference type="Proteomes" id="UP000026915">
    <property type="component" value="Chromosome 1"/>
</dbReference>
<dbReference type="AlphaFoldDB" id="A0A061E1Q2"/>
<dbReference type="Gene3D" id="3.40.50.1820">
    <property type="entry name" value="alpha/beta hydrolase"/>
    <property type="match status" value="1"/>
</dbReference>
<dbReference type="SUPFAM" id="SSF53474">
    <property type="entry name" value="alpha/beta-Hydrolases"/>
    <property type="match status" value="1"/>
</dbReference>
<evidence type="ECO:0000256" key="1">
    <source>
        <dbReference type="ARBA" id="ARBA00010515"/>
    </source>
</evidence>
<dbReference type="InterPro" id="IPR013094">
    <property type="entry name" value="AB_hydrolase_3"/>
</dbReference>
<dbReference type="InterPro" id="IPR050466">
    <property type="entry name" value="Carboxylest/Gibb_receptor"/>
</dbReference>
<dbReference type="PANTHER" id="PTHR23024:SF212">
    <property type="entry name" value="CARBOXYLESTERASE 9-RELATED"/>
    <property type="match status" value="1"/>
</dbReference>
<evidence type="ECO:0000313" key="4">
    <source>
        <dbReference type="Proteomes" id="UP000026915"/>
    </source>
</evidence>
<feature type="domain" description="Alpha/beta hydrolase fold-3" evidence="2">
    <location>
        <begin position="77"/>
        <end position="293"/>
    </location>
</feature>
<dbReference type="STRING" id="3641.A0A061E1Q2"/>
<protein>
    <submittedName>
        <fullName evidence="3">Alpha/beta-Hydrolases superfamily protein, putative</fullName>
    </submittedName>
</protein>
<organism evidence="3 4">
    <name type="scientific">Theobroma cacao</name>
    <name type="common">Cacao</name>
    <name type="synonym">Cocoa</name>
    <dbReference type="NCBI Taxonomy" id="3641"/>
    <lineage>
        <taxon>Eukaryota</taxon>
        <taxon>Viridiplantae</taxon>
        <taxon>Streptophyta</taxon>
        <taxon>Embryophyta</taxon>
        <taxon>Tracheophyta</taxon>
        <taxon>Spermatophyta</taxon>
        <taxon>Magnoliopsida</taxon>
        <taxon>eudicotyledons</taxon>
        <taxon>Gunneridae</taxon>
        <taxon>Pentapetalae</taxon>
        <taxon>rosids</taxon>
        <taxon>malvids</taxon>
        <taxon>Malvales</taxon>
        <taxon>Malvaceae</taxon>
        <taxon>Byttnerioideae</taxon>
        <taxon>Theobroma</taxon>
    </lineage>
</organism>
<dbReference type="PANTHER" id="PTHR23024">
    <property type="entry name" value="ARYLACETAMIDE DEACETYLASE"/>
    <property type="match status" value="1"/>
</dbReference>
<dbReference type="FunCoup" id="A0A061E1Q2">
    <property type="interactions" value="80"/>
</dbReference>
<name>A0A061E1Q2_THECC</name>
<gene>
    <name evidence="3" type="ORF">TCM_005468</name>
</gene>
<dbReference type="InParanoid" id="A0A061E1Q2"/>
<dbReference type="Gramene" id="EOX96153">
    <property type="protein sequence ID" value="EOX96153"/>
    <property type="gene ID" value="TCM_005468"/>
</dbReference>
<dbReference type="GO" id="GO:0016787">
    <property type="term" value="F:hydrolase activity"/>
    <property type="evidence" value="ECO:0007669"/>
    <property type="project" value="InterPro"/>
</dbReference>
<dbReference type="eggNOG" id="KOG1515">
    <property type="taxonomic scope" value="Eukaryota"/>
</dbReference>
<dbReference type="OMA" id="CNPMLEG"/>